<comment type="caution">
    <text evidence="2">The sequence shown here is derived from an EMBL/GenBank/DDBJ whole genome shotgun (WGS) entry which is preliminary data.</text>
</comment>
<reference evidence="2" key="1">
    <citation type="submission" date="2023-05" db="EMBL/GenBank/DDBJ databases">
        <authorList>
            <person name="Zhang X."/>
        </authorList>
    </citation>
    <scope>NUCLEOTIDE SEQUENCE</scope>
    <source>
        <strain evidence="2">BD1B2-1</strain>
    </source>
</reference>
<dbReference type="InterPro" id="IPR022385">
    <property type="entry name" value="Rhs_assc_core"/>
</dbReference>
<dbReference type="NCBIfam" id="TIGR03696">
    <property type="entry name" value="Rhs_assc_core"/>
    <property type="match status" value="1"/>
</dbReference>
<gene>
    <name evidence="2" type="ORF">QNI22_31315</name>
</gene>
<dbReference type="Gene3D" id="2.180.10.10">
    <property type="entry name" value="RHS repeat-associated core"/>
    <property type="match status" value="1"/>
</dbReference>
<evidence type="ECO:0000313" key="3">
    <source>
        <dbReference type="Proteomes" id="UP001232063"/>
    </source>
</evidence>
<dbReference type="InterPro" id="IPR050708">
    <property type="entry name" value="T6SS_VgrG/RHS"/>
</dbReference>
<dbReference type="PANTHER" id="PTHR32305">
    <property type="match status" value="1"/>
</dbReference>
<dbReference type="PANTHER" id="PTHR32305:SF15">
    <property type="entry name" value="PROTEIN RHSA-RELATED"/>
    <property type="match status" value="1"/>
</dbReference>
<dbReference type="Proteomes" id="UP001232063">
    <property type="component" value="Unassembled WGS sequence"/>
</dbReference>
<feature type="compositionally biased region" description="Basic and acidic residues" evidence="1">
    <location>
        <begin position="319"/>
        <end position="330"/>
    </location>
</feature>
<feature type="region of interest" description="Disordered" evidence="1">
    <location>
        <begin position="300"/>
        <end position="330"/>
    </location>
</feature>
<evidence type="ECO:0000313" key="2">
    <source>
        <dbReference type="EMBL" id="MDJ1505187.1"/>
    </source>
</evidence>
<dbReference type="RefSeq" id="WP_314517026.1">
    <property type="nucleotide sequence ID" value="NZ_JASJOU010000015.1"/>
</dbReference>
<proteinExistence type="predicted"/>
<accession>A0AAE3UJ03</accession>
<sequence length="330" mass="37572">MIHLSRVATEDGYVQILVANESERPVWFDDIKISYSRDLIVQENHYDPWGLNLAGIETKGNPNDKFQYNGKEKQEEFGLNWMDYGARQYDPQLGRWHTIDQMSEKMRRHSPYNYAFDNPIRFIDPDGMEAKDVRPKDQKALEAIKSTLPKEARDFVVVDKKTGMIDKAKLSQYKNTGKSGNVDALKQLVNDKKVYNVSVANKFSTKDADGKIITRNMAPVDYIDFLTKKEMKEPEGFLGQTLIPGTAKDQDNSPNNEVQVIINETLKDVDKAKLIGHELYGHAYMYSLGKPNGHKGIPGPNGEGFIEGNKELGNQIKNRTNEAEKNFHDQ</sequence>
<organism evidence="2 3">
    <name type="scientific">Xanthocytophaga agilis</name>
    <dbReference type="NCBI Taxonomy" id="3048010"/>
    <lineage>
        <taxon>Bacteria</taxon>
        <taxon>Pseudomonadati</taxon>
        <taxon>Bacteroidota</taxon>
        <taxon>Cytophagia</taxon>
        <taxon>Cytophagales</taxon>
        <taxon>Rhodocytophagaceae</taxon>
        <taxon>Xanthocytophaga</taxon>
    </lineage>
</organism>
<name>A0AAE3UJ03_9BACT</name>
<dbReference type="AlphaFoldDB" id="A0AAE3UJ03"/>
<evidence type="ECO:0000256" key="1">
    <source>
        <dbReference type="SAM" id="MobiDB-lite"/>
    </source>
</evidence>
<keyword evidence="3" id="KW-1185">Reference proteome</keyword>
<dbReference type="EMBL" id="JASJOU010000015">
    <property type="protein sequence ID" value="MDJ1505187.1"/>
    <property type="molecule type" value="Genomic_DNA"/>
</dbReference>
<protein>
    <submittedName>
        <fullName evidence="2">RHS repeat-associated core domain-containing protein</fullName>
    </submittedName>
</protein>